<proteinExistence type="inferred from homology"/>
<sequence>MKYLMMVTGTQLDYEAMAGKASEGNPAWGEKDIQTMFAHMQKINDDLAESGEMLTGEGLAEPAKTRFVTPDAEGRPVISDGPYGETKELLAGFWILECENLDRVTEIAKRVAECPAPAGAPARPVVIRPILDSGGDLC</sequence>
<feature type="domain" description="YCII-related" evidence="3">
    <location>
        <begin position="1"/>
        <end position="111"/>
    </location>
</feature>
<protein>
    <submittedName>
        <fullName evidence="4">YciI family protein</fullName>
    </submittedName>
</protein>
<dbReference type="SUPFAM" id="SSF54909">
    <property type="entry name" value="Dimeric alpha+beta barrel"/>
    <property type="match status" value="1"/>
</dbReference>
<accession>A0AAU1U6D8</accession>
<name>A0AAU1U6D8_9ACTN</name>
<dbReference type="InterPro" id="IPR011008">
    <property type="entry name" value="Dimeric_a/b-barrel"/>
</dbReference>
<comment type="similarity">
    <text evidence="1">Belongs to the YciI family.</text>
</comment>
<gene>
    <name evidence="4" type="ORF">OHU69_20090</name>
</gene>
<evidence type="ECO:0000256" key="2">
    <source>
        <dbReference type="SAM" id="MobiDB-lite"/>
    </source>
</evidence>
<dbReference type="PANTHER" id="PTHR35174:SF3">
    <property type="entry name" value="BLL7171 PROTEIN"/>
    <property type="match status" value="1"/>
</dbReference>
<dbReference type="InterPro" id="IPR005545">
    <property type="entry name" value="YCII"/>
</dbReference>
<dbReference type="AlphaFoldDB" id="A0AAU1U6D8"/>
<dbReference type="Gene3D" id="3.30.70.1060">
    <property type="entry name" value="Dimeric alpha+beta barrel"/>
    <property type="match status" value="1"/>
</dbReference>
<dbReference type="Pfam" id="PF03795">
    <property type="entry name" value="YCII"/>
    <property type="match status" value="1"/>
</dbReference>
<feature type="region of interest" description="Disordered" evidence="2">
    <location>
        <begin position="58"/>
        <end position="83"/>
    </location>
</feature>
<dbReference type="EMBL" id="CP108195">
    <property type="protein sequence ID" value="WTS13146.1"/>
    <property type="molecule type" value="Genomic_DNA"/>
</dbReference>
<organism evidence="4">
    <name type="scientific">Streptomyces sp. NBC_00119</name>
    <dbReference type="NCBI Taxonomy" id="2975659"/>
    <lineage>
        <taxon>Bacteria</taxon>
        <taxon>Bacillati</taxon>
        <taxon>Actinomycetota</taxon>
        <taxon>Actinomycetes</taxon>
        <taxon>Kitasatosporales</taxon>
        <taxon>Streptomycetaceae</taxon>
        <taxon>Streptomyces</taxon>
    </lineage>
</organism>
<evidence type="ECO:0000256" key="1">
    <source>
        <dbReference type="ARBA" id="ARBA00007689"/>
    </source>
</evidence>
<reference evidence="4" key="1">
    <citation type="submission" date="2022-10" db="EMBL/GenBank/DDBJ databases">
        <title>The complete genomes of actinobacterial strains from the NBC collection.</title>
        <authorList>
            <person name="Joergensen T.S."/>
            <person name="Alvarez Arevalo M."/>
            <person name="Sterndorff E.B."/>
            <person name="Faurdal D."/>
            <person name="Vuksanovic O."/>
            <person name="Mourched A.-S."/>
            <person name="Charusanti P."/>
            <person name="Shaw S."/>
            <person name="Blin K."/>
            <person name="Weber T."/>
        </authorList>
    </citation>
    <scope>NUCLEOTIDE SEQUENCE</scope>
    <source>
        <strain evidence="4">NBC_00119</strain>
    </source>
</reference>
<evidence type="ECO:0000313" key="4">
    <source>
        <dbReference type="EMBL" id="WTS13146.1"/>
    </source>
</evidence>
<dbReference type="PANTHER" id="PTHR35174">
    <property type="entry name" value="BLL7171 PROTEIN-RELATED"/>
    <property type="match status" value="1"/>
</dbReference>
<evidence type="ECO:0000259" key="3">
    <source>
        <dbReference type="Pfam" id="PF03795"/>
    </source>
</evidence>